<evidence type="ECO:0000313" key="4">
    <source>
        <dbReference type="EMBL" id="KDN94874.1"/>
    </source>
</evidence>
<keyword evidence="1 2" id="KW-0378">Hydrolase</keyword>
<organism evidence="4 5">
    <name type="scientific">Hydrogenovibrio marinus</name>
    <dbReference type="NCBI Taxonomy" id="28885"/>
    <lineage>
        <taxon>Bacteria</taxon>
        <taxon>Pseudomonadati</taxon>
        <taxon>Pseudomonadota</taxon>
        <taxon>Gammaproteobacteria</taxon>
        <taxon>Thiotrichales</taxon>
        <taxon>Piscirickettsiaceae</taxon>
        <taxon>Hydrogenovibrio</taxon>
    </lineage>
</organism>
<dbReference type="GO" id="GO:0004113">
    <property type="term" value="F:2',3'-cyclic-nucleotide 3'-phosphodiesterase activity"/>
    <property type="evidence" value="ECO:0007669"/>
    <property type="project" value="InterPro"/>
</dbReference>
<evidence type="ECO:0000256" key="1">
    <source>
        <dbReference type="ARBA" id="ARBA00022801"/>
    </source>
</evidence>
<dbReference type="Pfam" id="PF02834">
    <property type="entry name" value="LigT_PEase"/>
    <property type="match status" value="2"/>
</dbReference>
<dbReference type="HAMAP" id="MF_01940">
    <property type="entry name" value="RNA_CPDase"/>
    <property type="match status" value="1"/>
</dbReference>
<dbReference type="RefSeq" id="WP_029908415.1">
    <property type="nucleotide sequence ID" value="NZ_AP020335.1"/>
</dbReference>
<comment type="catalytic activity">
    <reaction evidence="2">
        <text>a 3'-end 2',3'-cyclophospho-ribonucleotide-RNA + H2O = a 3'-end 2'-phospho-ribonucleotide-RNA + H(+)</text>
        <dbReference type="Rhea" id="RHEA:11828"/>
        <dbReference type="Rhea" id="RHEA-COMP:10464"/>
        <dbReference type="Rhea" id="RHEA-COMP:17353"/>
        <dbReference type="ChEBI" id="CHEBI:15377"/>
        <dbReference type="ChEBI" id="CHEBI:15378"/>
        <dbReference type="ChEBI" id="CHEBI:83064"/>
        <dbReference type="ChEBI" id="CHEBI:173113"/>
        <dbReference type="EC" id="3.1.4.58"/>
    </reaction>
</comment>
<gene>
    <name evidence="4" type="ORF">EI16_00730</name>
</gene>
<dbReference type="EC" id="3.1.4.58" evidence="2"/>
<dbReference type="InterPro" id="IPR009097">
    <property type="entry name" value="Cyclic_Pdiesterase"/>
</dbReference>
<dbReference type="PANTHER" id="PTHR35561:SF1">
    <property type="entry name" value="RNA 2',3'-CYCLIC PHOSPHODIESTERASE"/>
    <property type="match status" value="1"/>
</dbReference>
<accession>A0A066ZRH4</accession>
<comment type="function">
    <text evidence="2">Hydrolyzes RNA 2',3'-cyclic phosphodiester to an RNA 2'-phosphomonoester.</text>
</comment>
<name>A0A066ZRH4_HYDMR</name>
<feature type="short sequence motif" description="HXTX 2" evidence="2">
    <location>
        <begin position="128"/>
        <end position="131"/>
    </location>
</feature>
<comment type="similarity">
    <text evidence="2">Belongs to the 2H phosphoesterase superfamily. ThpR family.</text>
</comment>
<dbReference type="InterPro" id="IPR004175">
    <property type="entry name" value="RNA_CPDase"/>
</dbReference>
<reference evidence="4 5" key="1">
    <citation type="submission" date="2014-04" db="EMBL/GenBank/DDBJ databases">
        <title>Draft genome sequence of Hydrogenovibrio marinus MH-110, a model organism for aerobic H2 metabolism.</title>
        <authorList>
            <person name="Cha H.J."/>
            <person name="Jo B.H."/>
            <person name="Hwang B.H."/>
        </authorList>
    </citation>
    <scope>NUCLEOTIDE SEQUENCE [LARGE SCALE GENOMIC DNA]</scope>
    <source>
        <strain evidence="4 5">MH-110</strain>
    </source>
</reference>
<keyword evidence="5" id="KW-1185">Reference proteome</keyword>
<comment type="caution">
    <text evidence="4">The sequence shown here is derived from an EMBL/GenBank/DDBJ whole genome shotgun (WGS) entry which is preliminary data.</text>
</comment>
<dbReference type="AlphaFoldDB" id="A0A066ZRH4"/>
<feature type="domain" description="Phosphoesterase HXTX" evidence="3">
    <location>
        <begin position="99"/>
        <end position="176"/>
    </location>
</feature>
<sequence length="184" mass="20593">MRIFIGIEVCDGELKDAMLSWQHNADPFLGERWRMTKPYNFHLTLRFLGQVEAAQVESIIENLPGWVSDCKALSVGSKKLNLLPSDDKVRVVTLAFENSQALQDMADRVNAGLMRLGFDAPDLPFLPHITLARHKGKPLKGFDITGVEWHQNNEVHLVVDSVSVFSSESSSSGVVYRPLFSINI</sequence>
<dbReference type="Gene3D" id="3.90.1140.10">
    <property type="entry name" value="Cyclic phosphodiesterase"/>
    <property type="match status" value="1"/>
</dbReference>
<evidence type="ECO:0000259" key="3">
    <source>
        <dbReference type="Pfam" id="PF02834"/>
    </source>
</evidence>
<feature type="domain" description="Phosphoesterase HXTX" evidence="3">
    <location>
        <begin position="12"/>
        <end position="92"/>
    </location>
</feature>
<dbReference type="InterPro" id="IPR014051">
    <property type="entry name" value="Phosphoesterase_HXTX"/>
</dbReference>
<dbReference type="PANTHER" id="PTHR35561">
    <property type="entry name" value="RNA 2',3'-CYCLIC PHOSPHODIESTERASE"/>
    <property type="match status" value="1"/>
</dbReference>
<evidence type="ECO:0000313" key="5">
    <source>
        <dbReference type="Proteomes" id="UP000027341"/>
    </source>
</evidence>
<feature type="short sequence motif" description="HXTX 1" evidence="2">
    <location>
        <begin position="42"/>
        <end position="45"/>
    </location>
</feature>
<dbReference type="SUPFAM" id="SSF55144">
    <property type="entry name" value="LigT-like"/>
    <property type="match status" value="1"/>
</dbReference>
<proteinExistence type="inferred from homology"/>
<dbReference type="Proteomes" id="UP000027341">
    <property type="component" value="Unassembled WGS sequence"/>
</dbReference>
<evidence type="ECO:0000256" key="2">
    <source>
        <dbReference type="HAMAP-Rule" id="MF_01940"/>
    </source>
</evidence>
<dbReference type="STRING" id="28885.EI16_00730"/>
<dbReference type="EMBL" id="JMIU01000001">
    <property type="protein sequence ID" value="KDN94874.1"/>
    <property type="molecule type" value="Genomic_DNA"/>
</dbReference>
<feature type="active site" description="Proton acceptor" evidence="2">
    <location>
        <position position="128"/>
    </location>
</feature>
<dbReference type="GO" id="GO:0008664">
    <property type="term" value="F:RNA 2',3'-cyclic 3'-phosphodiesterase activity"/>
    <property type="evidence" value="ECO:0007669"/>
    <property type="project" value="UniProtKB-EC"/>
</dbReference>
<feature type="active site" description="Proton donor" evidence="2">
    <location>
        <position position="42"/>
    </location>
</feature>
<dbReference type="NCBIfam" id="TIGR02258">
    <property type="entry name" value="2_5_ligase"/>
    <property type="match status" value="1"/>
</dbReference>
<protein>
    <recommendedName>
        <fullName evidence="2">RNA 2',3'-cyclic phosphodiesterase</fullName>
        <shortName evidence="2">RNA 2',3'-CPDase</shortName>
        <ecNumber evidence="2">3.1.4.58</ecNumber>
    </recommendedName>
</protein>